<evidence type="ECO:0000313" key="3">
    <source>
        <dbReference type="WBParaSite" id="PgR027_g145_t01"/>
    </source>
</evidence>
<dbReference type="WBParaSite" id="PgR027_g145_t01">
    <property type="protein sequence ID" value="PgR027_g145_t01"/>
    <property type="gene ID" value="PgR027_g145"/>
</dbReference>
<keyword evidence="2" id="KW-1185">Reference proteome</keyword>
<protein>
    <submittedName>
        <fullName evidence="3">Uncharacterized protein</fullName>
    </submittedName>
</protein>
<reference evidence="3" key="1">
    <citation type="submission" date="2022-11" db="UniProtKB">
        <authorList>
            <consortium name="WormBaseParasite"/>
        </authorList>
    </citation>
    <scope>IDENTIFICATION</scope>
</reference>
<accession>A0A915B5W9</accession>
<feature type="compositionally biased region" description="Low complexity" evidence="1">
    <location>
        <begin position="200"/>
        <end position="212"/>
    </location>
</feature>
<organism evidence="2 3">
    <name type="scientific">Parascaris univalens</name>
    <name type="common">Nematode worm</name>
    <dbReference type="NCBI Taxonomy" id="6257"/>
    <lineage>
        <taxon>Eukaryota</taxon>
        <taxon>Metazoa</taxon>
        <taxon>Ecdysozoa</taxon>
        <taxon>Nematoda</taxon>
        <taxon>Chromadorea</taxon>
        <taxon>Rhabditida</taxon>
        <taxon>Spirurina</taxon>
        <taxon>Ascaridomorpha</taxon>
        <taxon>Ascaridoidea</taxon>
        <taxon>Ascarididae</taxon>
        <taxon>Parascaris</taxon>
    </lineage>
</organism>
<proteinExistence type="predicted"/>
<evidence type="ECO:0000313" key="2">
    <source>
        <dbReference type="Proteomes" id="UP000887569"/>
    </source>
</evidence>
<dbReference type="Pfam" id="PF03564">
    <property type="entry name" value="DUF1759"/>
    <property type="match status" value="1"/>
</dbReference>
<name>A0A915B5W9_PARUN</name>
<sequence>MVGFLEWREGGLEVGYRRRAQRVRRWSEDTDEGEWHRSVVVRVFIVGRMVSVRLRDFSSCTVKFFFLCAAFSMVVFSASLRKIGEIRGVVEEVVGSEHWAACRRHSGMDAVPPSLNVDIWRSRLIIVPWLECIEQLCAAAEKANEASIYQTLAEAPDISPIVIGEANNACDDLVTAKLNLELHIARPTSPAGTALTGNRTPAQTPAQQPQQQMSMNAVPRLRIAKFDGQHHKWPQFWATFLHVVDSQPLAEIEKLSYLLSFLEGKALEAVGGFTVASDNYEAVKTTLQQRFGRSELLLKSLYAELHDAATPTKDFEGCVVSVERILQQLSNREKTSTHRKLSFALKNGYSRWALLELETS</sequence>
<feature type="region of interest" description="Disordered" evidence="1">
    <location>
        <begin position="189"/>
        <end position="212"/>
    </location>
</feature>
<dbReference type="Proteomes" id="UP000887569">
    <property type="component" value="Unplaced"/>
</dbReference>
<dbReference type="InterPro" id="IPR005312">
    <property type="entry name" value="DUF1759"/>
</dbReference>
<evidence type="ECO:0000256" key="1">
    <source>
        <dbReference type="SAM" id="MobiDB-lite"/>
    </source>
</evidence>
<dbReference type="AlphaFoldDB" id="A0A915B5W9"/>